<dbReference type="OMA" id="MTRQKFK"/>
<dbReference type="Gene3D" id="1.20.1270.60">
    <property type="entry name" value="Arfaptin homology (AH) domain/BAR domain"/>
    <property type="match status" value="1"/>
</dbReference>
<dbReference type="Proteomes" id="UP000186594">
    <property type="component" value="Unassembled WGS sequence"/>
</dbReference>
<dbReference type="EMBL" id="LXFE01004228">
    <property type="protein sequence ID" value="OLL21840.1"/>
    <property type="molecule type" value="Genomic_DNA"/>
</dbReference>
<dbReference type="GO" id="GO:0006897">
    <property type="term" value="P:endocytosis"/>
    <property type="evidence" value="ECO:0007669"/>
    <property type="project" value="TreeGrafter"/>
</dbReference>
<gene>
    <name evidence="4" type="ORF">NEOLI_004502</name>
</gene>
<evidence type="ECO:0000313" key="4">
    <source>
        <dbReference type="EMBL" id="OLL21840.1"/>
    </source>
</evidence>
<comment type="caution">
    <text evidence="4">The sequence shown here is derived from an EMBL/GenBank/DDBJ whole genome shotgun (WGS) entry which is preliminary data.</text>
</comment>
<name>A0A1U7LGQ5_NEOID</name>
<dbReference type="GO" id="GO:0036286">
    <property type="term" value="C:eisosome filament"/>
    <property type="evidence" value="ECO:0007669"/>
    <property type="project" value="TreeGrafter"/>
</dbReference>
<evidence type="ECO:0000313" key="5">
    <source>
        <dbReference type="Proteomes" id="UP000186594"/>
    </source>
</evidence>
<dbReference type="AlphaFoldDB" id="A0A1U7LGQ5"/>
<comment type="function">
    <text evidence="2">Negative regulator of cell wall integrity (CWI) in unstressed cells, probably by inhibiting protein kinase ksg1/ppk21 activity and regulating their downstream CWI pathways pck2-MAP kinase pathway and protein kinase gad8 pathway. Activity may be regulated by the transient increase of sphingolipid long chain bases (LCBs) during heat stress.</text>
</comment>
<dbReference type="Pfam" id="PF13805">
    <property type="entry name" value="Pil1"/>
    <property type="match status" value="1"/>
</dbReference>
<keyword evidence="1" id="KW-0597">Phosphoprotein</keyword>
<proteinExistence type="predicted"/>
<dbReference type="GO" id="GO:0008289">
    <property type="term" value="F:lipid binding"/>
    <property type="evidence" value="ECO:0007669"/>
    <property type="project" value="TreeGrafter"/>
</dbReference>
<dbReference type="InterPro" id="IPR028245">
    <property type="entry name" value="PIL1/LSP1"/>
</dbReference>
<dbReference type="InterPro" id="IPR027267">
    <property type="entry name" value="AH/BAR_dom_sf"/>
</dbReference>
<feature type="region of interest" description="Disordered" evidence="3">
    <location>
        <begin position="252"/>
        <end position="281"/>
    </location>
</feature>
<evidence type="ECO:0000256" key="3">
    <source>
        <dbReference type="SAM" id="MobiDB-lite"/>
    </source>
</evidence>
<dbReference type="GO" id="GO:0070941">
    <property type="term" value="P:eisosome assembly"/>
    <property type="evidence" value="ECO:0007669"/>
    <property type="project" value="TreeGrafter"/>
</dbReference>
<keyword evidence="5" id="KW-1185">Reference proteome</keyword>
<reference evidence="4 5" key="1">
    <citation type="submission" date="2016-04" db="EMBL/GenBank/DDBJ databases">
        <title>Evolutionary innovation and constraint leading to complex multicellularity in the Ascomycota.</title>
        <authorList>
            <person name="Cisse O."/>
            <person name="Nguyen A."/>
            <person name="Hewitt D.A."/>
            <person name="Jedd G."/>
            <person name="Stajich J.E."/>
        </authorList>
    </citation>
    <scope>NUCLEOTIDE SEQUENCE [LARGE SCALE GENOMIC DNA]</scope>
    <source>
        <strain evidence="4 5">DAH-3</strain>
    </source>
</reference>
<evidence type="ECO:0000256" key="2">
    <source>
        <dbReference type="ARBA" id="ARBA00053166"/>
    </source>
</evidence>
<organism evidence="4 5">
    <name type="scientific">Neolecta irregularis (strain DAH-3)</name>
    <dbReference type="NCBI Taxonomy" id="1198029"/>
    <lineage>
        <taxon>Eukaryota</taxon>
        <taxon>Fungi</taxon>
        <taxon>Dikarya</taxon>
        <taxon>Ascomycota</taxon>
        <taxon>Taphrinomycotina</taxon>
        <taxon>Neolectales</taxon>
        <taxon>Neolectaceae</taxon>
        <taxon>Neolecta</taxon>
    </lineage>
</organism>
<dbReference type="FunFam" id="1.20.1270.60:FF:000005">
    <property type="entry name" value="Sphingolipid long chain base-responsive pil1"/>
    <property type="match status" value="1"/>
</dbReference>
<dbReference type="STRING" id="1198029.A0A1U7LGQ5"/>
<dbReference type="PANTHER" id="PTHR31962">
    <property type="entry name" value="SPHINGOLIPID LONG CHAIN BASE-RESPONSIVE PROTEIN PIL1"/>
    <property type="match status" value="1"/>
</dbReference>
<sequence length="281" mass="30783">MNRAVSLRSSKGREPSAVASDKVQAALAAVRPPSGAVEEAVPVRDSRAATDARLIKTENNVISAYETAVKERHSVAAQLSDWGEATGDDMVSDISDKLGVIIAEFAEIEDWFASQLEDSRSVLKHIRNIEQGVQPCRDQKAKVIDRIAHLRHSKPEAPEIVRLEQELVRVEAQNLVAEAQLTNITRSKLKESYQLHFAAVQERAEKSIILAKYGCKLLDLLDDAQIGPGEMSQGYEGEGAARQTLVECENELARWKPESEQMSDEGSLAASEGEAKQSQPA</sequence>
<dbReference type="GO" id="GO:0005886">
    <property type="term" value="C:plasma membrane"/>
    <property type="evidence" value="ECO:0007669"/>
    <property type="project" value="TreeGrafter"/>
</dbReference>
<evidence type="ECO:0000256" key="1">
    <source>
        <dbReference type="ARBA" id="ARBA00022553"/>
    </source>
</evidence>
<protein>
    <submittedName>
        <fullName evidence="4">Sphingolipid long chain base-responsive protein PIL1</fullName>
    </submittedName>
</protein>
<accession>A0A1U7LGQ5</accession>
<dbReference type="PANTHER" id="PTHR31962:SF4">
    <property type="entry name" value="PRIMARY COMPONENT OF EISOSOMES (EUROFUNG)"/>
    <property type="match status" value="1"/>
</dbReference>
<dbReference type="OrthoDB" id="5599269at2759"/>